<dbReference type="Pfam" id="PF03061">
    <property type="entry name" value="4HBT"/>
    <property type="match status" value="1"/>
</dbReference>
<evidence type="ECO:0000256" key="2">
    <source>
        <dbReference type="ARBA" id="ARBA00022801"/>
    </source>
</evidence>
<evidence type="ECO:0000313" key="5">
    <source>
        <dbReference type="Proteomes" id="UP000422764"/>
    </source>
</evidence>
<accession>A0A6I6EJ14</accession>
<dbReference type="PANTHER" id="PTHR21660">
    <property type="entry name" value="THIOESTERASE SUPERFAMILY MEMBER-RELATED"/>
    <property type="match status" value="1"/>
</dbReference>
<organism evidence="4 5">
    <name type="scientific">Clostridium bovifaecis</name>
    <dbReference type="NCBI Taxonomy" id="2184719"/>
    <lineage>
        <taxon>Bacteria</taxon>
        <taxon>Bacillati</taxon>
        <taxon>Bacillota</taxon>
        <taxon>Clostridia</taxon>
        <taxon>Eubacteriales</taxon>
        <taxon>Clostridiaceae</taxon>
        <taxon>Clostridium</taxon>
    </lineage>
</organism>
<dbReference type="Gene3D" id="3.10.129.10">
    <property type="entry name" value="Hotdog Thioesterase"/>
    <property type="match status" value="1"/>
</dbReference>
<protein>
    <submittedName>
        <fullName evidence="4">PaaI family thioesterase</fullName>
    </submittedName>
</protein>
<evidence type="ECO:0000256" key="1">
    <source>
        <dbReference type="ARBA" id="ARBA00008324"/>
    </source>
</evidence>
<dbReference type="GO" id="GO:0047617">
    <property type="term" value="F:fatty acyl-CoA hydrolase activity"/>
    <property type="evidence" value="ECO:0007669"/>
    <property type="project" value="InterPro"/>
</dbReference>
<sequence>MERYTEIDVLIESLEEEHKENIPNSFAVMKPKLIEYIEGEKMVMAFPVLEWQLNPRGAMQGGFITAAFDNVFGACCVYEAKERSIATVDISTTYQRPIFKNDELIITVWIKSKGKTLIHLLGEGYNKEGKLIATANTNFILLNNKNK</sequence>
<dbReference type="EMBL" id="CP046522">
    <property type="protein sequence ID" value="QGU93802.1"/>
    <property type="molecule type" value="Genomic_DNA"/>
</dbReference>
<dbReference type="InterPro" id="IPR029069">
    <property type="entry name" value="HotDog_dom_sf"/>
</dbReference>
<dbReference type="Proteomes" id="UP000422764">
    <property type="component" value="Chromosome"/>
</dbReference>
<evidence type="ECO:0000259" key="3">
    <source>
        <dbReference type="Pfam" id="PF03061"/>
    </source>
</evidence>
<dbReference type="AlphaFoldDB" id="A0A6I6EJ14"/>
<keyword evidence="5" id="KW-1185">Reference proteome</keyword>
<name>A0A6I6EJ14_9CLOT</name>
<proteinExistence type="inferred from homology"/>
<reference evidence="4 5" key="1">
    <citation type="submission" date="2019-12" db="EMBL/GenBank/DDBJ databases">
        <title>Genome sequenceing of Clostridium bovifaecis.</title>
        <authorList>
            <person name="Yao Y."/>
        </authorList>
    </citation>
    <scope>NUCLEOTIDE SEQUENCE [LARGE SCALE GENOMIC DNA]</scope>
    <source>
        <strain evidence="4 5">BXX</strain>
    </source>
</reference>
<dbReference type="SUPFAM" id="SSF54637">
    <property type="entry name" value="Thioesterase/thiol ester dehydrase-isomerase"/>
    <property type="match status" value="1"/>
</dbReference>
<feature type="domain" description="Thioesterase" evidence="3">
    <location>
        <begin position="58"/>
        <end position="132"/>
    </location>
</feature>
<dbReference type="PANTHER" id="PTHR21660:SF1">
    <property type="entry name" value="ACYL-COENZYME A THIOESTERASE 13"/>
    <property type="match status" value="1"/>
</dbReference>
<dbReference type="InterPro" id="IPR006683">
    <property type="entry name" value="Thioestr_dom"/>
</dbReference>
<dbReference type="InterPro" id="IPR039298">
    <property type="entry name" value="ACOT13"/>
</dbReference>
<evidence type="ECO:0000313" key="4">
    <source>
        <dbReference type="EMBL" id="QGU93802.1"/>
    </source>
</evidence>
<gene>
    <name evidence="4" type="ORF">GOM49_00465</name>
</gene>
<dbReference type="CDD" id="cd03443">
    <property type="entry name" value="PaaI_thioesterase"/>
    <property type="match status" value="1"/>
</dbReference>
<keyword evidence="2" id="KW-0378">Hydrolase</keyword>
<comment type="similarity">
    <text evidence="1">Belongs to the thioesterase PaaI family.</text>
</comment>